<dbReference type="Proteomes" id="UP000002051">
    <property type="component" value="Unassembled WGS sequence"/>
</dbReference>
<reference evidence="4" key="3">
    <citation type="submission" date="2015-04" db="UniProtKB">
        <authorList>
            <consortium name="EnsemblPlants"/>
        </authorList>
    </citation>
    <scope>IDENTIFICATION</scope>
    <source>
        <strain evidence="4">cv. Jemalong A17</strain>
    </source>
</reference>
<name>G7KRF0_MEDTR</name>
<evidence type="ECO:0000256" key="1">
    <source>
        <dbReference type="SAM" id="MobiDB-lite"/>
    </source>
</evidence>
<dbReference type="PaxDb" id="3880-AES79492"/>
<dbReference type="KEGG" id="mtr:11405850"/>
<sequence>MGEGDHKRNSYPSDYEHGVRKARYNEMHKQGRKPESNSPPSNPLHNQETAISNLTNQGSIITKKFDPESSAIRVSLEVNKGEYNLNLRSVPTDNAMAEHAHTAAVLVSQGELLRKLGLKLLSKL</sequence>
<dbReference type="EnsemblPlants" id="AES79492">
    <property type="protein sequence ID" value="AES79492"/>
    <property type="gene ID" value="MTR_7g068050"/>
</dbReference>
<evidence type="ECO:0000313" key="6">
    <source>
        <dbReference type="Proteomes" id="UP000265566"/>
    </source>
</evidence>
<feature type="region of interest" description="Disordered" evidence="1">
    <location>
        <begin position="1"/>
        <end position="55"/>
    </location>
</feature>
<feature type="compositionally biased region" description="Basic and acidic residues" evidence="1">
    <location>
        <begin position="1"/>
        <end position="35"/>
    </location>
</feature>
<dbReference type="OrthoDB" id="10392254at2759"/>
<reference evidence="6" key="4">
    <citation type="journal article" date="2018" name="Nat. Plants">
        <title>Whole-genome landscape of Medicago truncatula symbiotic genes.</title>
        <authorList>
            <person name="Pecrix Y."/>
            <person name="Staton S.E."/>
            <person name="Sallet E."/>
            <person name="Lelandais-Briere C."/>
            <person name="Moreau S."/>
            <person name="Carrere S."/>
            <person name="Blein T."/>
            <person name="Jardinaud M.F."/>
            <person name="Latrasse D."/>
            <person name="Zouine M."/>
            <person name="Zahm M."/>
            <person name="Kreplak J."/>
            <person name="Mayjonade B."/>
            <person name="Satge C."/>
            <person name="Perez M."/>
            <person name="Cauet S."/>
            <person name="Marande W."/>
            <person name="Chantry-Darmon C."/>
            <person name="Lopez-Roques C."/>
            <person name="Bouchez O."/>
            <person name="Berard A."/>
            <person name="Debelle F."/>
            <person name="Munos S."/>
            <person name="Bendahmane A."/>
            <person name="Berges H."/>
            <person name="Niebel A."/>
            <person name="Buitink J."/>
            <person name="Frugier F."/>
            <person name="Benhamed M."/>
            <person name="Crespi M."/>
            <person name="Gouzy J."/>
            <person name="Gamas P."/>
        </authorList>
    </citation>
    <scope>NUCLEOTIDE SEQUENCE [LARGE SCALE GENOMIC DNA]</scope>
    <source>
        <strain evidence="6">cv. Jemalong A17</strain>
    </source>
</reference>
<reference evidence="2 5" key="2">
    <citation type="journal article" date="2014" name="BMC Genomics">
        <title>An improved genome release (version Mt4.0) for the model legume Medicago truncatula.</title>
        <authorList>
            <person name="Tang H."/>
            <person name="Krishnakumar V."/>
            <person name="Bidwell S."/>
            <person name="Rosen B."/>
            <person name="Chan A."/>
            <person name="Zhou S."/>
            <person name="Gentzbittel L."/>
            <person name="Childs K.L."/>
            <person name="Yandell M."/>
            <person name="Gundlach H."/>
            <person name="Mayer K.F."/>
            <person name="Schwartz D.C."/>
            <person name="Town C.D."/>
        </authorList>
    </citation>
    <scope>GENOME REANNOTATION</scope>
    <source>
        <strain evidence="4 5">cv. Jemalong A17</strain>
    </source>
</reference>
<organism evidence="2 5">
    <name type="scientific">Medicago truncatula</name>
    <name type="common">Barrel medic</name>
    <name type="synonym">Medicago tribuloides</name>
    <dbReference type="NCBI Taxonomy" id="3880"/>
    <lineage>
        <taxon>Eukaryota</taxon>
        <taxon>Viridiplantae</taxon>
        <taxon>Streptophyta</taxon>
        <taxon>Embryophyta</taxon>
        <taxon>Tracheophyta</taxon>
        <taxon>Spermatophyta</taxon>
        <taxon>Magnoliopsida</taxon>
        <taxon>eudicotyledons</taxon>
        <taxon>Gunneridae</taxon>
        <taxon>Pentapetalae</taxon>
        <taxon>rosids</taxon>
        <taxon>fabids</taxon>
        <taxon>Fabales</taxon>
        <taxon>Fabaceae</taxon>
        <taxon>Papilionoideae</taxon>
        <taxon>50 kb inversion clade</taxon>
        <taxon>NPAAA clade</taxon>
        <taxon>Hologalegina</taxon>
        <taxon>IRL clade</taxon>
        <taxon>Trifolieae</taxon>
        <taxon>Medicago</taxon>
    </lineage>
</organism>
<evidence type="ECO:0000313" key="5">
    <source>
        <dbReference type="Proteomes" id="UP000002051"/>
    </source>
</evidence>
<feature type="compositionally biased region" description="Polar residues" evidence="1">
    <location>
        <begin position="36"/>
        <end position="55"/>
    </location>
</feature>
<dbReference type="AlphaFoldDB" id="G7KRF0"/>
<dbReference type="EMBL" id="PSQE01000007">
    <property type="protein sequence ID" value="RHN46433.1"/>
    <property type="molecule type" value="Genomic_DNA"/>
</dbReference>
<dbReference type="HOGENOM" id="CLU_2007334_0_0_1"/>
<dbReference type="Proteomes" id="UP000265566">
    <property type="component" value="Chromosome 7"/>
</dbReference>
<evidence type="ECO:0000313" key="3">
    <source>
        <dbReference type="EMBL" id="RHN46433.1"/>
    </source>
</evidence>
<dbReference type="EMBL" id="CM001223">
    <property type="protein sequence ID" value="AES79492.1"/>
    <property type="molecule type" value="Genomic_DNA"/>
</dbReference>
<evidence type="ECO:0000313" key="2">
    <source>
        <dbReference type="EMBL" id="AES79492.1"/>
    </source>
</evidence>
<reference evidence="3" key="5">
    <citation type="journal article" date="2018" name="Nat. Plants">
        <title>Whole-genome landscape of Medicago truncatula symbiotic genes.</title>
        <authorList>
            <person name="Pecrix Y."/>
            <person name="Gamas P."/>
            <person name="Carrere S."/>
        </authorList>
    </citation>
    <scope>NUCLEOTIDE SEQUENCE</scope>
    <source>
        <tissue evidence="3">Leaves</tissue>
    </source>
</reference>
<keyword evidence="5" id="KW-1185">Reference proteome</keyword>
<accession>G7KRF0</accession>
<protein>
    <submittedName>
        <fullName evidence="2 4">Uncharacterized protein</fullName>
    </submittedName>
</protein>
<gene>
    <name evidence="4" type="primary">11405850</name>
    <name evidence="2" type="ordered locus">MTR_7g068050</name>
    <name evidence="3" type="ORF">MtrunA17_Chr7g0242141</name>
</gene>
<proteinExistence type="predicted"/>
<dbReference type="Gramene" id="rna40917">
    <property type="protein sequence ID" value="RHN46433.1"/>
    <property type="gene ID" value="gene40917"/>
</dbReference>
<evidence type="ECO:0000313" key="4">
    <source>
        <dbReference type="EnsemblPlants" id="AES79492"/>
    </source>
</evidence>
<reference evidence="2 5" key="1">
    <citation type="journal article" date="2011" name="Nature">
        <title>The Medicago genome provides insight into the evolution of rhizobial symbioses.</title>
        <authorList>
            <person name="Young N.D."/>
            <person name="Debelle F."/>
            <person name="Oldroyd G.E."/>
            <person name="Geurts R."/>
            <person name="Cannon S.B."/>
            <person name="Udvardi M.K."/>
            <person name="Benedito V.A."/>
            <person name="Mayer K.F."/>
            <person name="Gouzy J."/>
            <person name="Schoof H."/>
            <person name="Van de Peer Y."/>
            <person name="Proost S."/>
            <person name="Cook D.R."/>
            <person name="Meyers B.C."/>
            <person name="Spannagl M."/>
            <person name="Cheung F."/>
            <person name="De Mita S."/>
            <person name="Krishnakumar V."/>
            <person name="Gundlach H."/>
            <person name="Zhou S."/>
            <person name="Mudge J."/>
            <person name="Bharti A.K."/>
            <person name="Murray J.D."/>
            <person name="Naoumkina M.A."/>
            <person name="Rosen B."/>
            <person name="Silverstein K.A."/>
            <person name="Tang H."/>
            <person name="Rombauts S."/>
            <person name="Zhao P.X."/>
            <person name="Zhou P."/>
            <person name="Barbe V."/>
            <person name="Bardou P."/>
            <person name="Bechner M."/>
            <person name="Bellec A."/>
            <person name="Berger A."/>
            <person name="Berges H."/>
            <person name="Bidwell S."/>
            <person name="Bisseling T."/>
            <person name="Choisne N."/>
            <person name="Couloux A."/>
            <person name="Denny R."/>
            <person name="Deshpande S."/>
            <person name="Dai X."/>
            <person name="Doyle J.J."/>
            <person name="Dudez A.M."/>
            <person name="Farmer A.D."/>
            <person name="Fouteau S."/>
            <person name="Franken C."/>
            <person name="Gibelin C."/>
            <person name="Gish J."/>
            <person name="Goldstein S."/>
            <person name="Gonzalez A.J."/>
            <person name="Green P.J."/>
            <person name="Hallab A."/>
            <person name="Hartog M."/>
            <person name="Hua A."/>
            <person name="Humphray S.J."/>
            <person name="Jeong D.H."/>
            <person name="Jing Y."/>
            <person name="Jocker A."/>
            <person name="Kenton S.M."/>
            <person name="Kim D.J."/>
            <person name="Klee K."/>
            <person name="Lai H."/>
            <person name="Lang C."/>
            <person name="Lin S."/>
            <person name="Macmil S.L."/>
            <person name="Magdelenat G."/>
            <person name="Matthews L."/>
            <person name="McCorrison J."/>
            <person name="Monaghan E.L."/>
            <person name="Mun J.H."/>
            <person name="Najar F.Z."/>
            <person name="Nicholson C."/>
            <person name="Noirot C."/>
            <person name="O'Bleness M."/>
            <person name="Paule C.R."/>
            <person name="Poulain J."/>
            <person name="Prion F."/>
            <person name="Qin B."/>
            <person name="Qu C."/>
            <person name="Retzel E.F."/>
            <person name="Riddle C."/>
            <person name="Sallet E."/>
            <person name="Samain S."/>
            <person name="Samson N."/>
            <person name="Sanders I."/>
            <person name="Saurat O."/>
            <person name="Scarpelli C."/>
            <person name="Schiex T."/>
            <person name="Segurens B."/>
            <person name="Severin A.J."/>
            <person name="Sherrier D.J."/>
            <person name="Shi R."/>
            <person name="Sims S."/>
            <person name="Singer S.R."/>
            <person name="Sinharoy S."/>
            <person name="Sterck L."/>
            <person name="Viollet A."/>
            <person name="Wang B.B."/>
            <person name="Wang K."/>
            <person name="Wang M."/>
            <person name="Wang X."/>
            <person name="Warfsmann J."/>
            <person name="Weissenbach J."/>
            <person name="White D.D."/>
            <person name="White J.D."/>
            <person name="Wiley G.B."/>
            <person name="Wincker P."/>
            <person name="Xing Y."/>
            <person name="Yang L."/>
            <person name="Yao Z."/>
            <person name="Ying F."/>
            <person name="Zhai J."/>
            <person name="Zhou L."/>
            <person name="Zuber A."/>
            <person name="Denarie J."/>
            <person name="Dixon R.A."/>
            <person name="May G.D."/>
            <person name="Schwartz D.C."/>
            <person name="Rogers J."/>
            <person name="Quetier F."/>
            <person name="Town C.D."/>
            <person name="Roe B.A."/>
        </authorList>
    </citation>
    <scope>NUCLEOTIDE SEQUENCE [LARGE SCALE GENOMIC DNA]</scope>
    <source>
        <strain evidence="2">A17</strain>
        <strain evidence="4 5">cv. Jemalong A17</strain>
    </source>
</reference>